<keyword evidence="3 5" id="KW-0533">Nickel</keyword>
<proteinExistence type="inferred from homology"/>
<feature type="domain" description="UreE urease accessory N-terminal" evidence="6">
    <location>
        <begin position="1"/>
        <end position="65"/>
    </location>
</feature>
<accession>A0ABV5ZEZ3</accession>
<dbReference type="RefSeq" id="WP_027312406.1">
    <property type="nucleotide sequence ID" value="NZ_JBHLZN010000003.1"/>
</dbReference>
<keyword evidence="4 5" id="KW-0143">Chaperone</keyword>
<dbReference type="Pfam" id="PF05194">
    <property type="entry name" value="UreE_C"/>
    <property type="match status" value="1"/>
</dbReference>
<name>A0ABV5ZEZ3_9GAMM</name>
<dbReference type="EMBL" id="JBHLZN010000003">
    <property type="protein sequence ID" value="MFB9886741.1"/>
    <property type="molecule type" value="Genomic_DNA"/>
</dbReference>
<comment type="function">
    <text evidence="5">Involved in urease metallocenter assembly. Binds nickel. Probably functions as a nickel donor during metallocenter assembly.</text>
</comment>
<dbReference type="InterPro" id="IPR004029">
    <property type="entry name" value="UreE_N"/>
</dbReference>
<dbReference type="InterPro" id="IPR007864">
    <property type="entry name" value="UreE_C_dom"/>
</dbReference>
<dbReference type="HAMAP" id="MF_00822">
    <property type="entry name" value="UreE"/>
    <property type="match status" value="1"/>
</dbReference>
<evidence type="ECO:0000313" key="7">
    <source>
        <dbReference type="EMBL" id="MFB9886741.1"/>
    </source>
</evidence>
<comment type="caution">
    <text evidence="7">The sequence shown here is derived from an EMBL/GenBank/DDBJ whole genome shotgun (WGS) entry which is preliminary data.</text>
</comment>
<dbReference type="SMART" id="SM00988">
    <property type="entry name" value="UreE_N"/>
    <property type="match status" value="1"/>
</dbReference>
<dbReference type="CDD" id="cd00571">
    <property type="entry name" value="UreE"/>
    <property type="match status" value="1"/>
</dbReference>
<dbReference type="SUPFAM" id="SSF69287">
    <property type="entry name" value="Urease metallochaperone UreE, N-terminal domain"/>
    <property type="match status" value="1"/>
</dbReference>
<evidence type="ECO:0000256" key="4">
    <source>
        <dbReference type="ARBA" id="ARBA00023186"/>
    </source>
</evidence>
<evidence type="ECO:0000313" key="8">
    <source>
        <dbReference type="Proteomes" id="UP001589628"/>
    </source>
</evidence>
<dbReference type="NCBIfam" id="NF009751">
    <property type="entry name" value="PRK13261.1-1"/>
    <property type="match status" value="1"/>
</dbReference>
<sequence>MLELTDNLQPAADQPQDELTLSFEQRQKARFRALTDAGRDVGVFVRRGQVLQEGTLLASSEGVLVRVKAQVEPLCEARCEDWLSFAKACYHLGNRHVPLQVGERWLRFQPDHVLEDMLLQLGLQLSRVQAPFNPERGAYQGAAHSHGHQHG</sequence>
<reference evidence="7 8" key="1">
    <citation type="submission" date="2024-09" db="EMBL/GenBank/DDBJ databases">
        <authorList>
            <person name="Sun Q."/>
            <person name="Mori K."/>
        </authorList>
    </citation>
    <scope>NUCLEOTIDE SEQUENCE [LARGE SCALE GENOMIC DNA]</scope>
    <source>
        <strain evidence="7 8">ATCC 51285</strain>
    </source>
</reference>
<comment type="similarity">
    <text evidence="5">Belongs to the UreE family.</text>
</comment>
<dbReference type="InterPro" id="IPR012406">
    <property type="entry name" value="UreE"/>
</dbReference>
<dbReference type="Gene3D" id="2.60.260.20">
    <property type="entry name" value="Urease metallochaperone UreE, N-terminal domain"/>
    <property type="match status" value="1"/>
</dbReference>
<dbReference type="Pfam" id="PF02814">
    <property type="entry name" value="UreE_N"/>
    <property type="match status" value="1"/>
</dbReference>
<dbReference type="InterPro" id="IPR036118">
    <property type="entry name" value="UreE_N_sf"/>
</dbReference>
<organism evidence="7 8">
    <name type="scientific">Balneatrix alpica</name>
    <dbReference type="NCBI Taxonomy" id="75684"/>
    <lineage>
        <taxon>Bacteria</taxon>
        <taxon>Pseudomonadati</taxon>
        <taxon>Pseudomonadota</taxon>
        <taxon>Gammaproteobacteria</taxon>
        <taxon>Oceanospirillales</taxon>
        <taxon>Balneatrichaceae</taxon>
        <taxon>Balneatrix</taxon>
    </lineage>
</organism>
<evidence type="ECO:0000256" key="5">
    <source>
        <dbReference type="HAMAP-Rule" id="MF_00822"/>
    </source>
</evidence>
<evidence type="ECO:0000256" key="2">
    <source>
        <dbReference type="ARBA" id="ARBA00022490"/>
    </source>
</evidence>
<gene>
    <name evidence="5 7" type="primary">ureE</name>
    <name evidence="7" type="ORF">ACFFLH_09985</name>
</gene>
<dbReference type="Gene3D" id="3.30.70.790">
    <property type="entry name" value="UreE, C-terminal domain"/>
    <property type="match status" value="1"/>
</dbReference>
<evidence type="ECO:0000256" key="3">
    <source>
        <dbReference type="ARBA" id="ARBA00022596"/>
    </source>
</evidence>
<comment type="subcellular location">
    <subcellularLocation>
        <location evidence="1 5">Cytoplasm</location>
    </subcellularLocation>
</comment>
<protein>
    <recommendedName>
        <fullName evidence="5">Urease accessory protein UreE</fullName>
    </recommendedName>
</protein>
<dbReference type="SUPFAM" id="SSF69737">
    <property type="entry name" value="Urease metallochaperone UreE, C-terminal domain"/>
    <property type="match status" value="1"/>
</dbReference>
<keyword evidence="2 5" id="KW-0963">Cytoplasm</keyword>
<keyword evidence="8" id="KW-1185">Reference proteome</keyword>
<dbReference type="Proteomes" id="UP001589628">
    <property type="component" value="Unassembled WGS sequence"/>
</dbReference>
<evidence type="ECO:0000259" key="6">
    <source>
        <dbReference type="SMART" id="SM00988"/>
    </source>
</evidence>
<evidence type="ECO:0000256" key="1">
    <source>
        <dbReference type="ARBA" id="ARBA00004496"/>
    </source>
</evidence>
<dbReference type="PIRSF" id="PIRSF036402">
    <property type="entry name" value="Ureas_acces_UreE"/>
    <property type="match status" value="1"/>
</dbReference>